<dbReference type="EMBL" id="JBHFFA010000007">
    <property type="protein sequence ID" value="KAL2611451.1"/>
    <property type="molecule type" value="Genomic_DNA"/>
</dbReference>
<evidence type="ECO:0000313" key="4">
    <source>
        <dbReference type="Proteomes" id="UP001605036"/>
    </source>
</evidence>
<proteinExistence type="predicted"/>
<comment type="caution">
    <text evidence="3">The sequence shown here is derived from an EMBL/GenBank/DDBJ whole genome shotgun (WGS) entry which is preliminary data.</text>
</comment>
<evidence type="ECO:0000313" key="3">
    <source>
        <dbReference type="EMBL" id="KAL2611451.1"/>
    </source>
</evidence>
<gene>
    <name evidence="3" type="ORF">R1flu_023143</name>
</gene>
<dbReference type="Proteomes" id="UP001605036">
    <property type="component" value="Unassembled WGS sequence"/>
</dbReference>
<dbReference type="SUPFAM" id="SSF81383">
    <property type="entry name" value="F-box domain"/>
    <property type="match status" value="1"/>
</dbReference>
<feature type="domain" description="F-box" evidence="2">
    <location>
        <begin position="9"/>
        <end position="48"/>
    </location>
</feature>
<dbReference type="InterPro" id="IPR001810">
    <property type="entry name" value="F-box_dom"/>
</dbReference>
<dbReference type="Pfam" id="PF12937">
    <property type="entry name" value="F-box-like"/>
    <property type="match status" value="1"/>
</dbReference>
<dbReference type="Gene3D" id="3.80.10.10">
    <property type="entry name" value="Ribonuclease Inhibitor"/>
    <property type="match status" value="1"/>
</dbReference>
<organism evidence="3 4">
    <name type="scientific">Riccia fluitans</name>
    <dbReference type="NCBI Taxonomy" id="41844"/>
    <lineage>
        <taxon>Eukaryota</taxon>
        <taxon>Viridiplantae</taxon>
        <taxon>Streptophyta</taxon>
        <taxon>Embryophyta</taxon>
        <taxon>Marchantiophyta</taxon>
        <taxon>Marchantiopsida</taxon>
        <taxon>Marchantiidae</taxon>
        <taxon>Marchantiales</taxon>
        <taxon>Ricciaceae</taxon>
        <taxon>Riccia</taxon>
    </lineage>
</organism>
<feature type="compositionally biased region" description="Polar residues" evidence="1">
    <location>
        <begin position="121"/>
        <end position="131"/>
    </location>
</feature>
<sequence length="402" mass="43912">METDEARTFPPDILSLILDKVLTADLVSASQVSSAWRAAATDTSQLRCWAYDDDISDLVGTKASVTPMKPKTPLPKHWVNPTEFSPLAKFKTPSSLNSVQSPSPLAPLMQRTPGIFVNTDAGCSSPRTPSPIQRLDGGMPFSQIVRDGTERVGRFFGDVDISSFRLNDHNIQTILRNCPNLHTLRVQNTCTGKGNMRSRSVFSEASTSDENNDPGSLPIATCGCGQLTKKAFEKVSSLCPKLRSVTLVLQHILYSEDLGSMFAELGALPNLHTLKVELRMPSFVLSVKSEVMWLNHARCGDSEVYALIKAGPPPLQALGLNRCDLSDACISALRGAFPLLEAIDLHGPVFKNLGWYGISPSVGTTFKDLNNLTAAAFGIIFLVRGNEKKEKSGYYFQIRNHN</sequence>
<name>A0ABD1XRA4_9MARC</name>
<dbReference type="InterPro" id="IPR036047">
    <property type="entry name" value="F-box-like_dom_sf"/>
</dbReference>
<dbReference type="SMART" id="SM00256">
    <property type="entry name" value="FBOX"/>
    <property type="match status" value="1"/>
</dbReference>
<dbReference type="SUPFAM" id="SSF52047">
    <property type="entry name" value="RNI-like"/>
    <property type="match status" value="1"/>
</dbReference>
<dbReference type="AlphaFoldDB" id="A0ABD1XRA4"/>
<reference evidence="3 4" key="1">
    <citation type="submission" date="2024-09" db="EMBL/GenBank/DDBJ databases">
        <title>Chromosome-scale assembly of Riccia fluitans.</title>
        <authorList>
            <person name="Paukszto L."/>
            <person name="Sawicki J."/>
            <person name="Karawczyk K."/>
            <person name="Piernik-Szablinska J."/>
            <person name="Szczecinska M."/>
            <person name="Mazdziarz M."/>
        </authorList>
    </citation>
    <scope>NUCLEOTIDE SEQUENCE [LARGE SCALE GENOMIC DNA]</scope>
    <source>
        <strain evidence="3">Rf_01</strain>
        <tissue evidence="3">Aerial parts of the thallus</tissue>
    </source>
</reference>
<evidence type="ECO:0000256" key="1">
    <source>
        <dbReference type="SAM" id="MobiDB-lite"/>
    </source>
</evidence>
<accession>A0ABD1XRA4</accession>
<evidence type="ECO:0000259" key="2">
    <source>
        <dbReference type="SMART" id="SM00256"/>
    </source>
</evidence>
<feature type="region of interest" description="Disordered" evidence="1">
    <location>
        <begin position="119"/>
        <end position="138"/>
    </location>
</feature>
<keyword evidence="4" id="KW-1185">Reference proteome</keyword>
<dbReference type="InterPro" id="IPR032675">
    <property type="entry name" value="LRR_dom_sf"/>
</dbReference>
<protein>
    <recommendedName>
        <fullName evidence="2">F-box domain-containing protein</fullName>
    </recommendedName>
</protein>